<evidence type="ECO:0000256" key="1">
    <source>
        <dbReference type="ARBA" id="ARBA00008792"/>
    </source>
</evidence>
<keyword evidence="3" id="KW-0547">Nucleotide-binding</keyword>
<dbReference type="GO" id="GO:0003724">
    <property type="term" value="F:RNA helicase activity"/>
    <property type="evidence" value="ECO:0007669"/>
    <property type="project" value="UniProtKB-EC"/>
</dbReference>
<dbReference type="STRING" id="684364.F4NZM1"/>
<dbReference type="HOGENOM" id="CLU_001832_5_11_1"/>
<dbReference type="SMART" id="SM00490">
    <property type="entry name" value="HELICc"/>
    <property type="match status" value="1"/>
</dbReference>
<dbReference type="SMART" id="SM00487">
    <property type="entry name" value="DEXDc"/>
    <property type="match status" value="1"/>
</dbReference>
<feature type="domain" description="Helicase ATP-binding" evidence="8">
    <location>
        <begin position="56"/>
        <end position="221"/>
    </location>
</feature>
<dbReference type="Pfam" id="PF04408">
    <property type="entry name" value="WHD_HA2"/>
    <property type="match status" value="1"/>
</dbReference>
<dbReference type="RefSeq" id="XP_006678229.1">
    <property type="nucleotide sequence ID" value="XM_006678166.1"/>
</dbReference>
<evidence type="ECO:0000256" key="7">
    <source>
        <dbReference type="ARBA" id="ARBA00047984"/>
    </source>
</evidence>
<name>F4NZM1_BATDJ</name>
<dbReference type="GO" id="GO:0004386">
    <property type="term" value="F:helicase activity"/>
    <property type="evidence" value="ECO:0000318"/>
    <property type="project" value="GO_Central"/>
</dbReference>
<proteinExistence type="inferred from homology"/>
<dbReference type="InterPro" id="IPR011709">
    <property type="entry name" value="DEAD-box_helicase_OB_fold"/>
</dbReference>
<dbReference type="CDD" id="cd18791">
    <property type="entry name" value="SF2_C_RHA"/>
    <property type="match status" value="1"/>
</dbReference>
<dbReference type="InParanoid" id="F4NZM1"/>
<dbReference type="PROSITE" id="PS51192">
    <property type="entry name" value="HELICASE_ATP_BIND_1"/>
    <property type="match status" value="1"/>
</dbReference>
<evidence type="ECO:0000256" key="2">
    <source>
        <dbReference type="ARBA" id="ARBA00012552"/>
    </source>
</evidence>
<dbReference type="InterPro" id="IPR002464">
    <property type="entry name" value="DNA/RNA_helicase_DEAH_CS"/>
</dbReference>
<dbReference type="GO" id="GO:0016787">
    <property type="term" value="F:hydrolase activity"/>
    <property type="evidence" value="ECO:0007669"/>
    <property type="project" value="UniProtKB-KW"/>
</dbReference>
<dbReference type="SUPFAM" id="SSF52540">
    <property type="entry name" value="P-loop containing nucleoside triphosphate hydrolases"/>
    <property type="match status" value="1"/>
</dbReference>
<dbReference type="PANTHER" id="PTHR18934">
    <property type="entry name" value="ATP-DEPENDENT RNA HELICASE"/>
    <property type="match status" value="1"/>
</dbReference>
<dbReference type="Pfam" id="PF00270">
    <property type="entry name" value="DEAD"/>
    <property type="match status" value="1"/>
</dbReference>
<dbReference type="PROSITE" id="PS00690">
    <property type="entry name" value="DEAH_ATP_HELICASE"/>
    <property type="match status" value="1"/>
</dbReference>
<comment type="similarity">
    <text evidence="1">Belongs to the DEAD box helicase family. DEAH subfamily.</text>
</comment>
<dbReference type="GO" id="GO:0005524">
    <property type="term" value="F:ATP binding"/>
    <property type="evidence" value="ECO:0007669"/>
    <property type="project" value="UniProtKB-KW"/>
</dbReference>
<comment type="catalytic activity">
    <reaction evidence="7">
        <text>ATP + H2O = ADP + phosphate + H(+)</text>
        <dbReference type="Rhea" id="RHEA:13065"/>
        <dbReference type="ChEBI" id="CHEBI:15377"/>
        <dbReference type="ChEBI" id="CHEBI:15378"/>
        <dbReference type="ChEBI" id="CHEBI:30616"/>
        <dbReference type="ChEBI" id="CHEBI:43474"/>
        <dbReference type="ChEBI" id="CHEBI:456216"/>
        <dbReference type="EC" id="3.6.4.13"/>
    </reaction>
</comment>
<sequence length="671" mass="74840">MSFWRPGTVAPGSSVVSALRNTHDEQDVPLYNPNEMLSLSDQRKRLPAFKSRDQFLYCVERFQVVIVVGQTGSGKTTQLPQYLAEVGWCDGGKMVGCTQPRRVAVTSIAARVAEEMGVTVGESVGYTVRFDNQSDDRLTKIKYLTDGMLFREILQDPLLSKYSAIMIDEAHERSLYTDILIGVLKKIFKKRPELRIIISSATLDAESFHEFYNTNATSDKEKDTSVIMSLDGRMYPDITSLTTYDTLNLCIVVYCAFQEKSGDILIFLTGRDEVEKVVAELAEQSSGSHTVSLGSSQTPILALPLYGGLTPDEQRLVFSTAPTGTRKVVVSTNIAEASITIDGIVYVIDAGFVKIRSYNSVSETDTLMIVPTSQASAQQRAGRAGRTRPGKVFRLYCEDAFSTLPPTSTPEIQRSNLSPLILQLKAIGIDNVLNFDFLSPPPAQMLSRALELLYSLKALDDYGRLSMPLGSMLAEIPLDPMLAVTILNGHQFECTEEILTVAAILSVEPIFLVPNGRFREAEDARRKFAVEEGDHITYINVYEAFLRAKKSSKWCYSNFLNANALNRAVSVRQQLRQYLRRYGISDFISCGANTVAIRKCIISGYFSHAAKLKPDGSYSTLRDSKVLYIHPNSTLFKRSPEWVVFHEVVETTKPYMRDVMVVQPEWLPELA</sequence>
<evidence type="ECO:0000259" key="9">
    <source>
        <dbReference type="PROSITE" id="PS51194"/>
    </source>
</evidence>
<dbReference type="Pfam" id="PF21010">
    <property type="entry name" value="HA2_C"/>
    <property type="match status" value="1"/>
</dbReference>
<dbReference type="OMA" id="FERPTHA"/>
<dbReference type="Gene3D" id="1.20.120.1080">
    <property type="match status" value="1"/>
</dbReference>
<dbReference type="PANTHER" id="PTHR18934:SF136">
    <property type="entry name" value="ATP-DEPENDENT RNA HELICASE DHX35-RELATED"/>
    <property type="match status" value="1"/>
</dbReference>
<gene>
    <name evidence="10" type="ORF">BATDEDRAFT_87465</name>
</gene>
<dbReference type="FunFam" id="3.40.50.300:FF:000578">
    <property type="entry name" value="probable ATP-dependent RNA helicase DHX35"/>
    <property type="match status" value="1"/>
</dbReference>
<dbReference type="AlphaFoldDB" id="F4NZM1"/>
<dbReference type="InterPro" id="IPR027417">
    <property type="entry name" value="P-loop_NTPase"/>
</dbReference>
<dbReference type="GO" id="GO:0071013">
    <property type="term" value="C:catalytic step 2 spliceosome"/>
    <property type="evidence" value="ECO:0000318"/>
    <property type="project" value="GO_Central"/>
</dbReference>
<evidence type="ECO:0000256" key="5">
    <source>
        <dbReference type="ARBA" id="ARBA00022806"/>
    </source>
</evidence>
<evidence type="ECO:0000259" key="8">
    <source>
        <dbReference type="PROSITE" id="PS51192"/>
    </source>
</evidence>
<dbReference type="InterPro" id="IPR011545">
    <property type="entry name" value="DEAD/DEAH_box_helicase_dom"/>
</dbReference>
<evidence type="ECO:0000313" key="11">
    <source>
        <dbReference type="Proteomes" id="UP000007241"/>
    </source>
</evidence>
<dbReference type="InterPro" id="IPR014001">
    <property type="entry name" value="Helicase_ATP-bd"/>
</dbReference>
<dbReference type="Pfam" id="PF07717">
    <property type="entry name" value="OB_NTP_bind"/>
    <property type="match status" value="1"/>
</dbReference>
<dbReference type="Proteomes" id="UP000007241">
    <property type="component" value="Unassembled WGS sequence"/>
</dbReference>
<dbReference type="EMBL" id="GL882882">
    <property type="protein sequence ID" value="EGF81517.1"/>
    <property type="molecule type" value="Genomic_DNA"/>
</dbReference>
<dbReference type="Gene3D" id="3.40.50.300">
    <property type="entry name" value="P-loop containing nucleotide triphosphate hydrolases"/>
    <property type="match status" value="2"/>
</dbReference>
<dbReference type="InterPro" id="IPR001650">
    <property type="entry name" value="Helicase_C-like"/>
</dbReference>
<evidence type="ECO:0000256" key="3">
    <source>
        <dbReference type="ARBA" id="ARBA00022741"/>
    </source>
</evidence>
<dbReference type="InterPro" id="IPR007502">
    <property type="entry name" value="Helicase-assoc_dom"/>
</dbReference>
<keyword evidence="4" id="KW-0378">Hydrolase</keyword>
<dbReference type="EC" id="3.6.4.13" evidence="2"/>
<evidence type="ECO:0000256" key="6">
    <source>
        <dbReference type="ARBA" id="ARBA00022840"/>
    </source>
</evidence>
<evidence type="ECO:0000313" key="10">
    <source>
        <dbReference type="EMBL" id="EGF81517.1"/>
    </source>
</evidence>
<dbReference type="PROSITE" id="PS51194">
    <property type="entry name" value="HELICASE_CTER"/>
    <property type="match status" value="1"/>
</dbReference>
<protein>
    <recommendedName>
        <fullName evidence="2">RNA helicase</fullName>
        <ecNumber evidence="2">3.6.4.13</ecNumber>
    </recommendedName>
</protein>
<organism evidence="10 11">
    <name type="scientific">Batrachochytrium dendrobatidis (strain JAM81 / FGSC 10211)</name>
    <name type="common">Frog chytrid fungus</name>
    <dbReference type="NCBI Taxonomy" id="684364"/>
    <lineage>
        <taxon>Eukaryota</taxon>
        <taxon>Fungi</taxon>
        <taxon>Fungi incertae sedis</taxon>
        <taxon>Chytridiomycota</taxon>
        <taxon>Chytridiomycota incertae sedis</taxon>
        <taxon>Chytridiomycetes</taxon>
        <taxon>Rhizophydiales</taxon>
        <taxon>Rhizophydiales incertae sedis</taxon>
        <taxon>Batrachochytrium</taxon>
    </lineage>
</organism>
<keyword evidence="11" id="KW-1185">Reference proteome</keyword>
<dbReference type="OrthoDB" id="10253254at2759"/>
<dbReference type="GO" id="GO:0003723">
    <property type="term" value="F:RNA binding"/>
    <property type="evidence" value="ECO:0000318"/>
    <property type="project" value="GO_Central"/>
</dbReference>
<evidence type="ECO:0000256" key="4">
    <source>
        <dbReference type="ARBA" id="ARBA00022801"/>
    </source>
</evidence>
<keyword evidence="6" id="KW-0067">ATP-binding</keyword>
<dbReference type="GeneID" id="18242797"/>
<dbReference type="Pfam" id="PF00271">
    <property type="entry name" value="Helicase_C"/>
    <property type="match status" value="1"/>
</dbReference>
<dbReference type="SMART" id="SM00847">
    <property type="entry name" value="HA2"/>
    <property type="match status" value="1"/>
</dbReference>
<reference evidence="10 11" key="1">
    <citation type="submission" date="2009-12" db="EMBL/GenBank/DDBJ databases">
        <title>The draft genome of Batrachochytrium dendrobatidis.</title>
        <authorList>
            <consortium name="US DOE Joint Genome Institute (JGI-PGF)"/>
            <person name="Kuo A."/>
            <person name="Salamov A."/>
            <person name="Schmutz J."/>
            <person name="Lucas S."/>
            <person name="Pitluck S."/>
            <person name="Rosenblum E."/>
            <person name="Stajich J."/>
            <person name="Eisen M."/>
            <person name="Grigoriev I.V."/>
        </authorList>
    </citation>
    <scope>NUCLEOTIDE SEQUENCE [LARGE SCALE GENOMIC DNA]</scope>
    <source>
        <strain evidence="11">JAM81 / FGSC 10211</strain>
    </source>
</reference>
<accession>F4NZM1</accession>
<dbReference type="InterPro" id="IPR048333">
    <property type="entry name" value="HA2_WH"/>
</dbReference>
<feature type="domain" description="Helicase C-terminal" evidence="9">
    <location>
        <begin position="248"/>
        <end position="428"/>
    </location>
</feature>
<keyword evidence="5" id="KW-0347">Helicase</keyword>